<feature type="region of interest" description="Disordered" evidence="1">
    <location>
        <begin position="1"/>
        <end position="81"/>
    </location>
</feature>
<reference evidence="4 5" key="1">
    <citation type="journal article" date="2023" name="G3 (Bethesda)">
        <title>A chromosome-level genome assembly of Zasmidium syzygii isolated from banana leaves.</title>
        <authorList>
            <person name="van Westerhoven A.C."/>
            <person name="Mehrabi R."/>
            <person name="Talebi R."/>
            <person name="Steentjes M.B.F."/>
            <person name="Corcolon B."/>
            <person name="Chong P.A."/>
            <person name="Kema G.H.J."/>
            <person name="Seidl M.F."/>
        </authorList>
    </citation>
    <scope>NUCLEOTIDE SEQUENCE [LARGE SCALE GENOMIC DNA]</scope>
    <source>
        <strain evidence="4 5">P124</strain>
    </source>
</reference>
<keyword evidence="5" id="KW-1185">Reference proteome</keyword>
<feature type="compositionally biased region" description="Basic and acidic residues" evidence="1">
    <location>
        <begin position="460"/>
        <end position="470"/>
    </location>
</feature>
<dbReference type="SUPFAM" id="SSF81383">
    <property type="entry name" value="F-box domain"/>
    <property type="match status" value="1"/>
</dbReference>
<feature type="compositionally biased region" description="Polar residues" evidence="1">
    <location>
        <begin position="1211"/>
        <end position="1226"/>
    </location>
</feature>
<feature type="compositionally biased region" description="Polar residues" evidence="1">
    <location>
        <begin position="62"/>
        <end position="72"/>
    </location>
</feature>
<feature type="region of interest" description="Disordered" evidence="1">
    <location>
        <begin position="1331"/>
        <end position="1358"/>
    </location>
</feature>
<feature type="compositionally biased region" description="Polar residues" evidence="1">
    <location>
        <begin position="1140"/>
        <end position="1163"/>
    </location>
</feature>
<gene>
    <name evidence="4" type="ORF">PRZ48_000469</name>
</gene>
<dbReference type="InterPro" id="IPR057214">
    <property type="entry name" value="DUF7892"/>
</dbReference>
<dbReference type="EMBL" id="JAXOVC010000001">
    <property type="protein sequence ID" value="KAK4506736.1"/>
    <property type="molecule type" value="Genomic_DNA"/>
</dbReference>
<comment type="caution">
    <text evidence="4">The sequence shown here is derived from an EMBL/GenBank/DDBJ whole genome shotgun (WGS) entry which is preliminary data.</text>
</comment>
<accession>A0ABR0F050</accession>
<dbReference type="InterPro" id="IPR036047">
    <property type="entry name" value="F-box-like_dom_sf"/>
</dbReference>
<feature type="compositionally biased region" description="Basic and acidic residues" evidence="1">
    <location>
        <begin position="1184"/>
        <end position="1195"/>
    </location>
</feature>
<proteinExistence type="predicted"/>
<feature type="domain" description="DUF7892" evidence="3">
    <location>
        <begin position="813"/>
        <end position="974"/>
    </location>
</feature>
<protein>
    <recommendedName>
        <fullName evidence="6">F-box domain-containing protein</fullName>
    </recommendedName>
</protein>
<feature type="compositionally biased region" description="Basic and acidic residues" evidence="1">
    <location>
        <begin position="1343"/>
        <end position="1353"/>
    </location>
</feature>
<evidence type="ECO:0000313" key="5">
    <source>
        <dbReference type="Proteomes" id="UP001305779"/>
    </source>
</evidence>
<evidence type="ECO:0000259" key="3">
    <source>
        <dbReference type="Pfam" id="PF25422"/>
    </source>
</evidence>
<feature type="compositionally biased region" description="Polar residues" evidence="1">
    <location>
        <begin position="1025"/>
        <end position="1038"/>
    </location>
</feature>
<evidence type="ECO:0000313" key="4">
    <source>
        <dbReference type="EMBL" id="KAK4506736.1"/>
    </source>
</evidence>
<evidence type="ECO:0000259" key="2">
    <source>
        <dbReference type="Pfam" id="PF12937"/>
    </source>
</evidence>
<organism evidence="4 5">
    <name type="scientific">Zasmidium cellare</name>
    <name type="common">Wine cellar mold</name>
    <name type="synonym">Racodium cellare</name>
    <dbReference type="NCBI Taxonomy" id="395010"/>
    <lineage>
        <taxon>Eukaryota</taxon>
        <taxon>Fungi</taxon>
        <taxon>Dikarya</taxon>
        <taxon>Ascomycota</taxon>
        <taxon>Pezizomycotina</taxon>
        <taxon>Dothideomycetes</taxon>
        <taxon>Dothideomycetidae</taxon>
        <taxon>Mycosphaerellales</taxon>
        <taxon>Mycosphaerellaceae</taxon>
        <taxon>Zasmidium</taxon>
    </lineage>
</organism>
<feature type="compositionally biased region" description="Polar residues" evidence="1">
    <location>
        <begin position="1058"/>
        <end position="1069"/>
    </location>
</feature>
<dbReference type="Proteomes" id="UP001305779">
    <property type="component" value="Unassembled WGS sequence"/>
</dbReference>
<evidence type="ECO:0008006" key="6">
    <source>
        <dbReference type="Google" id="ProtNLM"/>
    </source>
</evidence>
<dbReference type="Pfam" id="PF25422">
    <property type="entry name" value="DUF7892"/>
    <property type="match status" value="1"/>
</dbReference>
<dbReference type="Pfam" id="PF12937">
    <property type="entry name" value="F-box-like"/>
    <property type="match status" value="1"/>
</dbReference>
<feature type="compositionally biased region" description="Basic and acidic residues" evidence="1">
    <location>
        <begin position="727"/>
        <end position="736"/>
    </location>
</feature>
<name>A0ABR0F050_ZASCE</name>
<feature type="region of interest" description="Disordered" evidence="1">
    <location>
        <begin position="723"/>
        <end position="790"/>
    </location>
</feature>
<feature type="region of interest" description="Disordered" evidence="1">
    <location>
        <begin position="1009"/>
        <end position="1234"/>
    </location>
</feature>
<feature type="region of interest" description="Disordered" evidence="1">
    <location>
        <begin position="442"/>
        <end position="470"/>
    </location>
</feature>
<feature type="domain" description="F-box" evidence="2">
    <location>
        <begin position="134"/>
        <end position="165"/>
    </location>
</feature>
<dbReference type="InterPro" id="IPR001810">
    <property type="entry name" value="F-box_dom"/>
</dbReference>
<evidence type="ECO:0000256" key="1">
    <source>
        <dbReference type="SAM" id="MobiDB-lite"/>
    </source>
</evidence>
<sequence>MEGVDERVSSEAPSSSDDFYNSEDVRPAKDTMNGPAKDTMHDPPPDMDGATNGDDDNDSSSEMDLSTPSRTATPEPEPLPACVASDTLAGNKRKLSDSDSADDAASLLAAERFKKRKLFMTRALEQSVAPPTAGLPVEIWQRVFSQYLSPTMLARCLRVCKSFHQYLTAIPAQPPVAKKSQGKVQPVDSESIWTQSRKNYFTTLPRPLNGLSELQMLQLIGGRRCQFCDRQPVRTPATSFFTAGPGPDGVRDVQVLAYPEYAPLRAGVTHGFRSTDLHFATESQRQTPQGIPANLRFSKIYYKAELDAIKDEAELAKTLGDGAADEWRKGLVAKGKEAMADCARWEKWELNMRPGTDLAQVLREYDLSSFPHLVEETQSRSAGVNGTQPPLTANGATHPLPQPVHVFGNTAALQQGPVQHYPQHQFPQQHLPFAHPLPQHFQHQPQQHIPRAGRSLQEAEQARQSRKADIERRCRELEPPLEPNVLQHIDSFQAAMQIALPMTDDAWEILKPKLLEKREAAEWVEHERASQLAVLQAAMPLNPADEIIPKPAKETYDREYEQAQEPLRKTLGEYADDFINGRWNAGKIVDKNNAPIFAIHVLLHVYQRYTEDKQLGLLPRFEPPKRKETGKQSTPPLEPFLSLDNMKWVYDNKVRPLTDSHKRELFLCPGCTKERNPKWFAFEGLIQHYGAKHTTAFSKGNIVVHWQTAQWPEEAPFHTNPSQWLTVDRRPSDYKSHGKARHTPQANREGPFTAPNPAPQLPDNPYHAASNGYAASGHGHHGPFASPTSHTGQNGYFYSHPAQVQPQPAADASHDVQITKLSNDAREIWDALDGVKGLLESIRVQTVIHHAVLRFVNHFHQQPPSLDLLTDALATNNMMRPLKNAHGLACKSCVAAQPNGTGNNSSYWIRIQGVKKYNTSSLITHFKLMHQPSHQAGYPDWSKDLIELPEGHVVNELLRTPGMDDDKLALIAAAFPKAFPNPLPKIGLVTEDVAEVANDDNPAKSLIERLARKPQTSQKKKKGGQASNGVAERTTSQEPLPEPREDEYDPRRPMFVQPKSQAPDPSQFDTDVGKQSAPPGPPAGFNFTPETLAALQGIQQRQPEPARDRQSRSPSVGRPSEVAAAPSGAPDISAILAALTGQSPAQAESAPPSNMHRTANPSHQPYVEPPPRSHYDNSAAYQSESRRSSGRHENTHQASNDPLAALQAALSQNSRQFDQNQHNTYVETRPEPTPRYQYVYEGDRHYAQPPAQTPTYREPPVQYVQVPEREYASYPHHYERAAAPKPIYVDQYGRPLELVPVDAAPAPVQYAPNPYEQQQQYGRRHEPAVYTTHPTGAHLQPIYDDRRDDRRPVYYEPVPPYAGNGARYAYDDARASVPRS</sequence>